<proteinExistence type="predicted"/>
<accession>A0A7H9CGF9</accession>
<keyword evidence="2" id="KW-1185">Reference proteome</keyword>
<sequence>MYEFACANLSYPQRYSYTPFGGLKFLNEYANCRLEFLEKIKKLKCSNKNEILSKSKNYNFELELKFFEVHKRLFEKYELAYNLRKERILRAKSKDFNNSKKSISFPDGQNYNIDKLEDIYKYGTDIIKAFESKKC</sequence>
<evidence type="ECO:0000313" key="1">
    <source>
        <dbReference type="EMBL" id="QLI05052.1"/>
    </source>
</evidence>
<gene>
    <name evidence="1" type="ORF">CINF_0527</name>
</gene>
<dbReference type="KEGG" id="cinf:CINF_0527"/>
<dbReference type="AlphaFoldDB" id="A0A7H9CGF9"/>
<reference evidence="1 2" key="1">
    <citation type="submission" date="2020-02" db="EMBL/GenBank/DDBJ databases">
        <title>Complete genome sequence of the novel Campylobacter species Candidatus Campylobacter infans.</title>
        <authorList>
            <person name="Duim B."/>
            <person name="Zomer A."/>
            <person name="van der Graaf L."/>
            <person name="Wagenaar J."/>
        </authorList>
    </citation>
    <scope>NUCLEOTIDE SEQUENCE [LARGE SCALE GENOMIC DNA]</scope>
    <source>
        <strain evidence="1 2">19S00001</strain>
    </source>
</reference>
<dbReference type="RefSeq" id="WP_179974641.1">
    <property type="nucleotide sequence ID" value="NZ_CP049075.1"/>
</dbReference>
<protein>
    <submittedName>
        <fullName evidence="1">Uncharacterized protein</fullName>
    </submittedName>
</protein>
<organism evidence="1 2">
    <name type="scientific">Candidatus Campylobacter infans</name>
    <dbReference type="NCBI Taxonomy" id="2561898"/>
    <lineage>
        <taxon>Bacteria</taxon>
        <taxon>Pseudomonadati</taxon>
        <taxon>Campylobacterota</taxon>
        <taxon>Epsilonproteobacteria</taxon>
        <taxon>Campylobacterales</taxon>
        <taxon>Campylobacteraceae</taxon>
        <taxon>Campylobacter</taxon>
    </lineage>
</organism>
<dbReference type="EMBL" id="CP049075">
    <property type="protein sequence ID" value="QLI05052.1"/>
    <property type="molecule type" value="Genomic_DNA"/>
</dbReference>
<name>A0A7H9CGF9_9BACT</name>
<dbReference type="Proteomes" id="UP000509414">
    <property type="component" value="Chromosome"/>
</dbReference>
<evidence type="ECO:0000313" key="2">
    <source>
        <dbReference type="Proteomes" id="UP000509414"/>
    </source>
</evidence>